<feature type="compositionally biased region" description="Basic and acidic residues" evidence="1">
    <location>
        <begin position="153"/>
        <end position="162"/>
    </location>
</feature>
<feature type="region of interest" description="Disordered" evidence="1">
    <location>
        <begin position="153"/>
        <end position="175"/>
    </location>
</feature>
<dbReference type="HOGENOM" id="CLU_1621695_0_0_1"/>
<proteinExistence type="predicted"/>
<dbReference type="Gramene" id="OGLUM06G19770.1">
    <property type="protein sequence ID" value="OGLUM06G19770.1"/>
    <property type="gene ID" value="OGLUM06G19770"/>
</dbReference>
<name>A0A0E0AAZ2_9ORYZ</name>
<dbReference type="AlphaFoldDB" id="A0A0E0AAZ2"/>
<evidence type="ECO:0000313" key="3">
    <source>
        <dbReference type="Proteomes" id="UP000026961"/>
    </source>
</evidence>
<reference evidence="2" key="1">
    <citation type="submission" date="2015-04" db="UniProtKB">
        <authorList>
            <consortium name="EnsemblPlants"/>
        </authorList>
    </citation>
    <scope>IDENTIFICATION</scope>
</reference>
<evidence type="ECO:0000256" key="1">
    <source>
        <dbReference type="SAM" id="MobiDB-lite"/>
    </source>
</evidence>
<dbReference type="EnsemblPlants" id="OGLUM06G19770.1">
    <property type="protein sequence ID" value="OGLUM06G19770.1"/>
    <property type="gene ID" value="OGLUM06G19770"/>
</dbReference>
<accession>A0A0E0AAZ2</accession>
<organism evidence="2">
    <name type="scientific">Oryza glumipatula</name>
    <dbReference type="NCBI Taxonomy" id="40148"/>
    <lineage>
        <taxon>Eukaryota</taxon>
        <taxon>Viridiplantae</taxon>
        <taxon>Streptophyta</taxon>
        <taxon>Embryophyta</taxon>
        <taxon>Tracheophyta</taxon>
        <taxon>Spermatophyta</taxon>
        <taxon>Magnoliopsida</taxon>
        <taxon>Liliopsida</taxon>
        <taxon>Poales</taxon>
        <taxon>Poaceae</taxon>
        <taxon>BOP clade</taxon>
        <taxon>Oryzoideae</taxon>
        <taxon>Oryzeae</taxon>
        <taxon>Oryzinae</taxon>
        <taxon>Oryza</taxon>
    </lineage>
</organism>
<evidence type="ECO:0000313" key="2">
    <source>
        <dbReference type="EnsemblPlants" id="OGLUM06G19770.1"/>
    </source>
</evidence>
<dbReference type="Proteomes" id="UP000026961">
    <property type="component" value="Chromosome 6"/>
</dbReference>
<reference evidence="2" key="2">
    <citation type="submission" date="2018-05" db="EMBL/GenBank/DDBJ databases">
        <title>OgluRS3 (Oryza glumaepatula Reference Sequence Version 3).</title>
        <authorList>
            <person name="Zhang J."/>
            <person name="Kudrna D."/>
            <person name="Lee S."/>
            <person name="Talag J."/>
            <person name="Welchert J."/>
            <person name="Wing R.A."/>
        </authorList>
    </citation>
    <scope>NUCLEOTIDE SEQUENCE [LARGE SCALE GENOMIC DNA]</scope>
</reference>
<sequence length="175" mass="18954">MPVGGVPRPAMAARPWWFHPHAQDGAPRQEEEYNAGADDFLLLRILVVVAHFLWVTPTTATTTTATTATTTTTMTRAVLQESSSCCGGRGDDKAVDQLMAATTPASQLQMDYTMDQLRNDIAAAAVAAMASPPSPVWEFCSGVHGTYRCCSPERDGEGRREGMEEEDVADVWVPH</sequence>
<protein>
    <submittedName>
        <fullName evidence="2">Uncharacterized protein</fullName>
    </submittedName>
</protein>
<keyword evidence="3" id="KW-1185">Reference proteome</keyword>